<protein>
    <submittedName>
        <fullName evidence="2">Uncharacterized protein</fullName>
    </submittedName>
</protein>
<gene>
    <name evidence="2" type="ORF">GCM10010862_30980</name>
</gene>
<keyword evidence="3" id="KW-1185">Reference proteome</keyword>
<evidence type="ECO:0000313" key="2">
    <source>
        <dbReference type="EMBL" id="GLQ55839.1"/>
    </source>
</evidence>
<evidence type="ECO:0000313" key="3">
    <source>
        <dbReference type="Proteomes" id="UP001156691"/>
    </source>
</evidence>
<dbReference type="RefSeq" id="WP_284341249.1">
    <property type="nucleotide sequence ID" value="NZ_BSNS01000012.1"/>
</dbReference>
<sequence>MEDPHRNNTRGRIFLVVLGIIAAIFIIASISSNLAIWRENDAFNAEQQAGEGG</sequence>
<reference evidence="3" key="1">
    <citation type="journal article" date="2019" name="Int. J. Syst. Evol. Microbiol.">
        <title>The Global Catalogue of Microorganisms (GCM) 10K type strain sequencing project: providing services to taxonomists for standard genome sequencing and annotation.</title>
        <authorList>
            <consortium name="The Broad Institute Genomics Platform"/>
            <consortium name="The Broad Institute Genome Sequencing Center for Infectious Disease"/>
            <person name="Wu L."/>
            <person name="Ma J."/>
        </authorList>
    </citation>
    <scope>NUCLEOTIDE SEQUENCE [LARGE SCALE GENOMIC DNA]</scope>
    <source>
        <strain evidence="3">NBRC 112416</strain>
    </source>
</reference>
<organism evidence="2 3">
    <name type="scientific">Devosia nitrariae</name>
    <dbReference type="NCBI Taxonomy" id="2071872"/>
    <lineage>
        <taxon>Bacteria</taxon>
        <taxon>Pseudomonadati</taxon>
        <taxon>Pseudomonadota</taxon>
        <taxon>Alphaproteobacteria</taxon>
        <taxon>Hyphomicrobiales</taxon>
        <taxon>Devosiaceae</taxon>
        <taxon>Devosia</taxon>
    </lineage>
</organism>
<keyword evidence="1" id="KW-1133">Transmembrane helix</keyword>
<dbReference type="Proteomes" id="UP001156691">
    <property type="component" value="Unassembled WGS sequence"/>
</dbReference>
<comment type="caution">
    <text evidence="2">The sequence shown here is derived from an EMBL/GenBank/DDBJ whole genome shotgun (WGS) entry which is preliminary data.</text>
</comment>
<proteinExistence type="predicted"/>
<feature type="transmembrane region" description="Helical" evidence="1">
    <location>
        <begin position="12"/>
        <end position="36"/>
    </location>
</feature>
<accession>A0ABQ5W6Z0</accession>
<name>A0ABQ5W6Z0_9HYPH</name>
<dbReference type="EMBL" id="BSNS01000012">
    <property type="protein sequence ID" value="GLQ55839.1"/>
    <property type="molecule type" value="Genomic_DNA"/>
</dbReference>
<keyword evidence="1" id="KW-0472">Membrane</keyword>
<evidence type="ECO:0000256" key="1">
    <source>
        <dbReference type="SAM" id="Phobius"/>
    </source>
</evidence>
<keyword evidence="1" id="KW-0812">Transmembrane</keyword>